<dbReference type="EMBL" id="FZOQ01000018">
    <property type="protein sequence ID" value="SNS95320.1"/>
    <property type="molecule type" value="Genomic_DNA"/>
</dbReference>
<evidence type="ECO:0000313" key="2">
    <source>
        <dbReference type="EMBL" id="SNS95320.1"/>
    </source>
</evidence>
<feature type="transmembrane region" description="Helical" evidence="1">
    <location>
        <begin position="6"/>
        <end position="24"/>
    </location>
</feature>
<evidence type="ECO:0000313" key="3">
    <source>
        <dbReference type="Proteomes" id="UP000198432"/>
    </source>
</evidence>
<organism evidence="2 3">
    <name type="scientific">Pontibacter ummariensis</name>
    <dbReference type="NCBI Taxonomy" id="1610492"/>
    <lineage>
        <taxon>Bacteria</taxon>
        <taxon>Pseudomonadati</taxon>
        <taxon>Bacteroidota</taxon>
        <taxon>Cytophagia</taxon>
        <taxon>Cytophagales</taxon>
        <taxon>Hymenobacteraceae</taxon>
        <taxon>Pontibacter</taxon>
    </lineage>
</organism>
<reference evidence="3" key="1">
    <citation type="submission" date="2017-06" db="EMBL/GenBank/DDBJ databases">
        <authorList>
            <person name="Varghese N."/>
            <person name="Submissions S."/>
        </authorList>
    </citation>
    <scope>NUCLEOTIDE SEQUENCE [LARGE SCALE GENOMIC DNA]</scope>
    <source>
        <strain evidence="3">NKM1</strain>
    </source>
</reference>
<dbReference type="OrthoDB" id="980645at2"/>
<proteinExistence type="predicted"/>
<accession>A0A239INT0</accession>
<keyword evidence="1" id="KW-0472">Membrane</keyword>
<dbReference type="RefSeq" id="WP_106219157.1">
    <property type="nucleotide sequence ID" value="NZ_FZOQ01000018.1"/>
</dbReference>
<dbReference type="Proteomes" id="UP000198432">
    <property type="component" value="Unassembled WGS sequence"/>
</dbReference>
<keyword evidence="1" id="KW-1133">Transmembrane helix</keyword>
<dbReference type="AlphaFoldDB" id="A0A239INT0"/>
<gene>
    <name evidence="2" type="ORF">SAMN06296052_11835</name>
</gene>
<sequence>MRRSYFFGLGMLIIYLMTTLRFLAPVVHYSLNYAYISRVLCVNRERPQLQCYGQCHLQKNLEALQPAHNRGKEAMQHVLGSYHPTEDVPALSGLVPGPPAPAKASPGTVHTFNLLNVALPTLFHPPQLFA</sequence>
<keyword evidence="3" id="KW-1185">Reference proteome</keyword>
<keyword evidence="1" id="KW-0812">Transmembrane</keyword>
<evidence type="ECO:0000256" key="1">
    <source>
        <dbReference type="SAM" id="Phobius"/>
    </source>
</evidence>
<name>A0A239INT0_9BACT</name>
<protein>
    <submittedName>
        <fullName evidence="2">Uncharacterized protein</fullName>
    </submittedName>
</protein>